<reference evidence="1" key="1">
    <citation type="submission" date="2021-06" db="EMBL/GenBank/DDBJ databases">
        <authorList>
            <person name="Kallberg Y."/>
            <person name="Tangrot J."/>
            <person name="Rosling A."/>
        </authorList>
    </citation>
    <scope>NUCLEOTIDE SEQUENCE</scope>
    <source>
        <strain evidence="1">CL356</strain>
    </source>
</reference>
<organism evidence="1 2">
    <name type="scientific">Acaulospora colombiana</name>
    <dbReference type="NCBI Taxonomy" id="27376"/>
    <lineage>
        <taxon>Eukaryota</taxon>
        <taxon>Fungi</taxon>
        <taxon>Fungi incertae sedis</taxon>
        <taxon>Mucoromycota</taxon>
        <taxon>Glomeromycotina</taxon>
        <taxon>Glomeromycetes</taxon>
        <taxon>Diversisporales</taxon>
        <taxon>Acaulosporaceae</taxon>
        <taxon>Acaulospora</taxon>
    </lineage>
</organism>
<feature type="non-terminal residue" evidence="1">
    <location>
        <position position="1"/>
    </location>
</feature>
<gene>
    <name evidence="1" type="ORF">ACOLOM_LOCUS9506</name>
</gene>
<protein>
    <submittedName>
        <fullName evidence="1">10127_t:CDS:1</fullName>
    </submittedName>
</protein>
<name>A0ACA9P166_9GLOM</name>
<evidence type="ECO:0000313" key="2">
    <source>
        <dbReference type="Proteomes" id="UP000789525"/>
    </source>
</evidence>
<dbReference type="Proteomes" id="UP000789525">
    <property type="component" value="Unassembled WGS sequence"/>
</dbReference>
<sequence length="117" mass="13021">VKGAKNKRQKTQAKINSMLDAIDTENQSSTTKRKYPILRIVVSFPLVADFNSRAKKVRDALNEDHHPLALLSTSALTSVLATIPEGLSIAKQLRDDLKRKREFNQGDSGGPPLKKRK</sequence>
<dbReference type="EMBL" id="CAJVPT010027726">
    <property type="protein sequence ID" value="CAG8684837.1"/>
    <property type="molecule type" value="Genomic_DNA"/>
</dbReference>
<evidence type="ECO:0000313" key="1">
    <source>
        <dbReference type="EMBL" id="CAG8684837.1"/>
    </source>
</evidence>
<accession>A0ACA9P166</accession>
<keyword evidence="2" id="KW-1185">Reference proteome</keyword>
<proteinExistence type="predicted"/>
<comment type="caution">
    <text evidence="1">The sequence shown here is derived from an EMBL/GenBank/DDBJ whole genome shotgun (WGS) entry which is preliminary data.</text>
</comment>